<dbReference type="Proteomes" id="UP000242715">
    <property type="component" value="Unassembled WGS sequence"/>
</dbReference>
<gene>
    <name evidence="1" type="ORF">TSUD_387110</name>
</gene>
<evidence type="ECO:0000313" key="2">
    <source>
        <dbReference type="Proteomes" id="UP000242715"/>
    </source>
</evidence>
<keyword evidence="2" id="KW-1185">Reference proteome</keyword>
<organism evidence="1 2">
    <name type="scientific">Trifolium subterraneum</name>
    <name type="common">Subterranean clover</name>
    <dbReference type="NCBI Taxonomy" id="3900"/>
    <lineage>
        <taxon>Eukaryota</taxon>
        <taxon>Viridiplantae</taxon>
        <taxon>Streptophyta</taxon>
        <taxon>Embryophyta</taxon>
        <taxon>Tracheophyta</taxon>
        <taxon>Spermatophyta</taxon>
        <taxon>Magnoliopsida</taxon>
        <taxon>eudicotyledons</taxon>
        <taxon>Gunneridae</taxon>
        <taxon>Pentapetalae</taxon>
        <taxon>rosids</taxon>
        <taxon>fabids</taxon>
        <taxon>Fabales</taxon>
        <taxon>Fabaceae</taxon>
        <taxon>Papilionoideae</taxon>
        <taxon>50 kb inversion clade</taxon>
        <taxon>NPAAA clade</taxon>
        <taxon>Hologalegina</taxon>
        <taxon>IRL clade</taxon>
        <taxon>Trifolieae</taxon>
        <taxon>Trifolium</taxon>
    </lineage>
</organism>
<name>A0A2Z6PE18_TRISU</name>
<dbReference type="AlphaFoldDB" id="A0A2Z6PE18"/>
<sequence>MDPFSRKLSLFFIVLQARVFSGFWALQSLIGPNPSRMRINITSGWSSRARSVSKWAPLVGCEDWRCVLWGTDIFLLYTAPDCQGRRAGAL</sequence>
<evidence type="ECO:0000313" key="1">
    <source>
        <dbReference type="EMBL" id="GAU47752.1"/>
    </source>
</evidence>
<protein>
    <submittedName>
        <fullName evidence="1">Uncharacterized protein</fullName>
    </submittedName>
</protein>
<dbReference type="EMBL" id="DF974343">
    <property type="protein sequence ID" value="GAU47752.1"/>
    <property type="molecule type" value="Genomic_DNA"/>
</dbReference>
<reference evidence="2" key="1">
    <citation type="journal article" date="2017" name="Front. Plant Sci.">
        <title>Climate Clever Clovers: New Paradigm to Reduce the Environmental Footprint of Ruminants by Breeding Low Methanogenic Forages Utilizing Haplotype Variation.</title>
        <authorList>
            <person name="Kaur P."/>
            <person name="Appels R."/>
            <person name="Bayer P.E."/>
            <person name="Keeble-Gagnere G."/>
            <person name="Wang J."/>
            <person name="Hirakawa H."/>
            <person name="Shirasawa K."/>
            <person name="Vercoe P."/>
            <person name="Stefanova K."/>
            <person name="Durmic Z."/>
            <person name="Nichols P."/>
            <person name="Revell C."/>
            <person name="Isobe S.N."/>
            <person name="Edwards D."/>
            <person name="Erskine W."/>
        </authorList>
    </citation>
    <scope>NUCLEOTIDE SEQUENCE [LARGE SCALE GENOMIC DNA]</scope>
    <source>
        <strain evidence="2">cv. Daliak</strain>
    </source>
</reference>
<accession>A0A2Z6PE18</accession>
<proteinExistence type="predicted"/>